<evidence type="ECO:0000313" key="1">
    <source>
        <dbReference type="EMBL" id="KEF55552.1"/>
    </source>
</evidence>
<dbReference type="GeneID" id="25283215"/>
<sequence length="166" mass="18674">MTSVAISAERVAQVDAAVRKFVGGFLKPIDSTEEFLSSYHPEVEWYDHAFLIRRVGHKAVIGLQQGFTHCNQPFAVDIKAITPTATGAILEQVWIGRHSNDLIRPNGDVAVKATGKDFQCLVCMVFQIDESGKFTRIDEYYNKHWEDGVHEQEYLVMKGASMQTKV</sequence>
<dbReference type="Gene3D" id="3.10.450.50">
    <property type="match status" value="1"/>
</dbReference>
<dbReference type="HOGENOM" id="CLU_1496145_0_0_1"/>
<dbReference type="EMBL" id="AMGV01000007">
    <property type="protein sequence ID" value="KEF55552.1"/>
    <property type="molecule type" value="Genomic_DNA"/>
</dbReference>
<protein>
    <recommendedName>
        <fullName evidence="3">SnoaL-like domain-containing protein</fullName>
    </recommendedName>
</protein>
<evidence type="ECO:0000313" key="2">
    <source>
        <dbReference type="Proteomes" id="UP000027920"/>
    </source>
</evidence>
<evidence type="ECO:0008006" key="3">
    <source>
        <dbReference type="Google" id="ProtNLM"/>
    </source>
</evidence>
<reference evidence="1 2" key="1">
    <citation type="submission" date="2013-03" db="EMBL/GenBank/DDBJ databases">
        <title>The Genome Sequence of Exophiala aquamarina CBS 119918.</title>
        <authorList>
            <consortium name="The Broad Institute Genomics Platform"/>
            <person name="Cuomo C."/>
            <person name="de Hoog S."/>
            <person name="Gorbushina A."/>
            <person name="Walker B."/>
            <person name="Young S.K."/>
            <person name="Zeng Q."/>
            <person name="Gargeya S."/>
            <person name="Fitzgerald M."/>
            <person name="Haas B."/>
            <person name="Abouelleil A."/>
            <person name="Allen A.W."/>
            <person name="Alvarado L."/>
            <person name="Arachchi H.M."/>
            <person name="Berlin A.M."/>
            <person name="Chapman S.B."/>
            <person name="Gainer-Dewar J."/>
            <person name="Goldberg J."/>
            <person name="Griggs A."/>
            <person name="Gujja S."/>
            <person name="Hansen M."/>
            <person name="Howarth C."/>
            <person name="Imamovic A."/>
            <person name="Ireland A."/>
            <person name="Larimer J."/>
            <person name="McCowan C."/>
            <person name="Murphy C."/>
            <person name="Pearson M."/>
            <person name="Poon T.W."/>
            <person name="Priest M."/>
            <person name="Roberts A."/>
            <person name="Saif S."/>
            <person name="Shea T."/>
            <person name="Sisk P."/>
            <person name="Sykes S."/>
            <person name="Wortman J."/>
            <person name="Nusbaum C."/>
            <person name="Birren B."/>
        </authorList>
    </citation>
    <scope>NUCLEOTIDE SEQUENCE [LARGE SCALE GENOMIC DNA]</scope>
    <source>
        <strain evidence="1 2">CBS 119918</strain>
    </source>
</reference>
<dbReference type="Proteomes" id="UP000027920">
    <property type="component" value="Unassembled WGS sequence"/>
</dbReference>
<organism evidence="1 2">
    <name type="scientific">Exophiala aquamarina CBS 119918</name>
    <dbReference type="NCBI Taxonomy" id="1182545"/>
    <lineage>
        <taxon>Eukaryota</taxon>
        <taxon>Fungi</taxon>
        <taxon>Dikarya</taxon>
        <taxon>Ascomycota</taxon>
        <taxon>Pezizomycotina</taxon>
        <taxon>Eurotiomycetes</taxon>
        <taxon>Chaetothyriomycetidae</taxon>
        <taxon>Chaetothyriales</taxon>
        <taxon>Herpotrichiellaceae</taxon>
        <taxon>Exophiala</taxon>
    </lineage>
</organism>
<dbReference type="VEuPathDB" id="FungiDB:A1O9_08302"/>
<gene>
    <name evidence="1" type="ORF">A1O9_08302</name>
</gene>
<comment type="caution">
    <text evidence="1">The sequence shown here is derived from an EMBL/GenBank/DDBJ whole genome shotgun (WGS) entry which is preliminary data.</text>
</comment>
<keyword evidence="2" id="KW-1185">Reference proteome</keyword>
<dbReference type="AlphaFoldDB" id="A0A072P750"/>
<name>A0A072P750_9EURO</name>
<accession>A0A072P750</accession>
<dbReference type="InterPro" id="IPR032710">
    <property type="entry name" value="NTF2-like_dom_sf"/>
</dbReference>
<dbReference type="SUPFAM" id="SSF54427">
    <property type="entry name" value="NTF2-like"/>
    <property type="match status" value="1"/>
</dbReference>
<dbReference type="OrthoDB" id="3625211at2759"/>
<proteinExistence type="predicted"/>
<dbReference type="RefSeq" id="XP_013258142.1">
    <property type="nucleotide sequence ID" value="XM_013402688.1"/>
</dbReference>